<dbReference type="Pfam" id="PF13884">
    <property type="entry name" value="Peptidase_S74"/>
    <property type="match status" value="1"/>
</dbReference>
<organism evidence="4 5">
    <name type="scientific">Candidatus Kaiserbacteria bacterium CG10_big_fil_rev_8_21_14_0_10_44_10</name>
    <dbReference type="NCBI Taxonomy" id="1974606"/>
    <lineage>
        <taxon>Bacteria</taxon>
        <taxon>Candidatus Kaiseribacteriota</taxon>
    </lineage>
</organism>
<accession>A0A2H0UK50</accession>
<gene>
    <name evidence="4" type="ORF">COU14_01055</name>
</gene>
<feature type="compositionally biased region" description="Acidic residues" evidence="2">
    <location>
        <begin position="2022"/>
        <end position="2050"/>
    </location>
</feature>
<evidence type="ECO:0000313" key="5">
    <source>
        <dbReference type="Proteomes" id="UP000229612"/>
    </source>
</evidence>
<name>A0A2H0UK50_9BACT</name>
<dbReference type="EMBL" id="PFBG01000012">
    <property type="protein sequence ID" value="PIR86066.1"/>
    <property type="molecule type" value="Genomic_DNA"/>
</dbReference>
<evidence type="ECO:0000256" key="1">
    <source>
        <dbReference type="SAM" id="Coils"/>
    </source>
</evidence>
<dbReference type="InterPro" id="IPR030392">
    <property type="entry name" value="S74_ICA"/>
</dbReference>
<sequence length="2103" mass="218407">MSEYKKSPSVASMQSKKLISIKEAASVSSYTTAHVTRLAQKGLIKAKRNGRQWLIDRNSLNEFSLNAEERKKERKERLRKDRVKELQSTNSQQTPEEFKEDFSILDFKTSIASVAFTVCVVMLFLLGNTYEQNRSVMSGSAVTSGVEKLSHDFKAKVLPRTRDLSATTLLSAPIATYSVKALGWLWCDIKLLWYKNDSCAAPAIEYAIVGPRKDSNQTPATVTGTGNQSYETTVVNQYITNNPVIEVKETTIEKQFIERFSTKDNLSRQTDIVIDTISDLSVSFETNLLTVSGELTAGTTTIEGTLGTSGIITSNRYIRAPYFVASDEAATSSFSGALTVGTTTANAALTVDGATYLSEISAPASTSSLLYNLGGELYWAGSAIGGPTVGTWGTDGTNVWRSGGNVGIGTSTPAALLNILGITEQFRLGYDASNYWSDTILANGGRSIAGFGTDADLNFDFSSATDGDFSINLDDFFVDTSSGYVGIGTTTPSQFLTVGGSTIITGGLGIGIATTTSGVLQTSGNAHIGGDLIVMGNSTVFGNSTTIGTSTGGTLVVNSRVASDLIPQVNASYNLGSPSFYWNDAYVDTLTVNNISAASTSIAGTQSETFTFNSDNASGDTEDISLIFYRGVVVPNALITWDSTADKFDINQPFFIQNDSSTTTVPTLHLAGSAGQTADVLTVDSSLGVALFKVTSSGNIGIGTTTPSSKLTVQGDTWIGGNLTATGTLAIAGATTLSSTLGVTGHATLTTASSTNLTISGNSYLGTVRSGIWNGTAIDISSYTNLGVTATGLELSDDNIVLTSGYNIPLTASTTEWVNKVSSQWVTSGSNIYYNTGNVGIGTVSPGSALEIYATAKQPLKVTRSNSGVLAEFIDAGLGSNITIAGIGLNTALIKAGGGDSLNFAANNSDTPVMTISTLGNVGIGTTAPPKLLSLVTESSDDGLLISRNSTGDNQYASLHFNSSTALGSKGGIFFERTTSNGRGSLHFSTTNDATVGNYVTPADSKLTITNTGNVGIGTTSPTYKLDVEGSAKVGVNAFGTTNEGLSVYSPLGGIGSGLTLSNPTATIAGRGSQISFRSSDTAIASIRGVTITDSTSGYLSFLTTNSSSIGERMRITESGNVGIGTTSPSQKLDVEGNVVFGNGISGGYIYSSRSGQILVGEDVSGTYINAGSNTATPASMFIGRMNTDTIFQTNGGIERMRIASGGNVGIGTTSPASILHINKADPILTIQDTEQTSANADARLRLGESDVSGSLQAYGELQFNDNKFKFGFDNNNGLLTLDRTTGNVGIGTSSPSKKLTVGAGSDTPAITTDGLYVTNNGATAAVLRDSTNDIEAGWEVDGSVYFGARTAHDLIFRTTAQNRMTITSSGNVGIGTTSPANKLQVSAANDFLLRLDNTSSGGNGAVLGVGDSGANTNQLTISTTGGTVNHAFGLGAVNTYLNASGGNVGIGETVPGSKLSVSGGGSFGSGYDTTAAPTNGLIIEGNVGIGTTSPLGKLHVYSGASTVTAANSLADDVVIENSNYAGLSFLTPDTTGVGSIYFGHNNDADAGRIVYNNSNDSFDFFNAGSQSLKITNTGNVGIGTTSPTAKLDVNGGFNLTGDIFNTSNTARVKSNGDIEMHLDEDDNNISVFSIKDGTNSSLFYLPESGSAYLNTSGNFGIGTTTPGATLDVLKSTGSDTAGTNLIQALRMSGSQGFGYRYSADTNKLIMDRLFGGAWSPVMTWDRSSGNVGIGTTSPDTALNVVKTGAARTWTASAGTVGLFERSSTSGGAAYLSIISGNAGLARLQLGDTDSEAQGLVQYDNSANALSLWTSATQKVTIDTAGNVGIGTTTPGTKLSVAGTVGFQGLTASVGAGSLCLSASNEVVYNSGSDNCLSSTRNTKHDITPLELDAISILNDLEPVSFIYNGTERVRYGFIAEDTASVEAMLATYNADGDITGIDDRSILSVFVKAFKEFYSFVMSRFEAQDANNSEQQAEIESLKERVRELEAREGIEGPSADVDDSDVDNADNNEVVGPDESSNEEDPAVDDVIEDPIEEVVDDGADADSTETTTPEADPAEGTEIDEIIEDANVEVEPEPEVEEVVNDPEPSDPPADEASSV</sequence>
<evidence type="ECO:0000313" key="4">
    <source>
        <dbReference type="EMBL" id="PIR86066.1"/>
    </source>
</evidence>
<keyword evidence="1" id="KW-0175">Coiled coil</keyword>
<feature type="coiled-coil region" evidence="1">
    <location>
        <begin position="1966"/>
        <end position="1993"/>
    </location>
</feature>
<proteinExistence type="predicted"/>
<feature type="region of interest" description="Disordered" evidence="2">
    <location>
        <begin position="1993"/>
        <end position="2103"/>
    </location>
</feature>
<dbReference type="Proteomes" id="UP000229612">
    <property type="component" value="Unassembled WGS sequence"/>
</dbReference>
<comment type="caution">
    <text evidence="4">The sequence shown here is derived from an EMBL/GenBank/DDBJ whole genome shotgun (WGS) entry which is preliminary data.</text>
</comment>
<feature type="compositionally biased region" description="Acidic residues" evidence="2">
    <location>
        <begin position="2002"/>
        <end position="2012"/>
    </location>
</feature>
<evidence type="ECO:0000256" key="2">
    <source>
        <dbReference type="SAM" id="MobiDB-lite"/>
    </source>
</evidence>
<protein>
    <recommendedName>
        <fullName evidence="3">Peptidase S74 domain-containing protein</fullName>
    </recommendedName>
</protein>
<reference evidence="5" key="1">
    <citation type="submission" date="2017-09" db="EMBL/GenBank/DDBJ databases">
        <title>Depth-based differentiation of microbial function through sediment-hosted aquifers and enrichment of novel symbionts in the deep terrestrial subsurface.</title>
        <authorList>
            <person name="Probst A.J."/>
            <person name="Ladd B."/>
            <person name="Jarett J.K."/>
            <person name="Geller-Mcgrath D.E."/>
            <person name="Sieber C.M.K."/>
            <person name="Emerson J.B."/>
            <person name="Anantharaman K."/>
            <person name="Thomas B.C."/>
            <person name="Malmstrom R."/>
            <person name="Stieglmeier M."/>
            <person name="Klingl A."/>
            <person name="Woyke T."/>
            <person name="Ryan C.M."/>
            <person name="Banfield J.F."/>
        </authorList>
    </citation>
    <scope>NUCLEOTIDE SEQUENCE [LARGE SCALE GENOMIC DNA]</scope>
</reference>
<evidence type="ECO:0000259" key="3">
    <source>
        <dbReference type="PROSITE" id="PS51688"/>
    </source>
</evidence>
<feature type="domain" description="Peptidase S74" evidence="3">
    <location>
        <begin position="1879"/>
        <end position="1973"/>
    </location>
</feature>
<dbReference type="PROSITE" id="PS51688">
    <property type="entry name" value="ICA"/>
    <property type="match status" value="1"/>
</dbReference>
<feature type="compositionally biased region" description="Acidic residues" evidence="2">
    <location>
        <begin position="2059"/>
        <end position="2092"/>
    </location>
</feature>